<dbReference type="EMBL" id="OU466860">
    <property type="protein sequence ID" value="CAH2061033.1"/>
    <property type="molecule type" value="Genomic_DNA"/>
</dbReference>
<reference evidence="3 4" key="1">
    <citation type="submission" date="2022-03" db="EMBL/GenBank/DDBJ databases">
        <authorList>
            <person name="Nunn A."/>
            <person name="Chopra R."/>
            <person name="Nunn A."/>
            <person name="Contreras Garrido A."/>
        </authorList>
    </citation>
    <scope>NUCLEOTIDE SEQUENCE [LARGE SCALE GENOMIC DNA]</scope>
</reference>
<dbReference type="SMART" id="SM00184">
    <property type="entry name" value="RING"/>
    <property type="match status" value="1"/>
</dbReference>
<sequence>MATGSVTANFDANMFFDFDQTKSHHHPSRLISVCINLFHESDGTVSQIRLEGLKSHEFSPNHLFTLIDPRLDNHLLSDNIAETIANQALLEDEGFLQPNFMSSNFLLPKDKFEEKETQKEEEEGEPTCAICFGDLRDEEDNETKRVSLNCSHQFHIGCIGEWLVRRKSCPLCRGVVCKEL</sequence>
<organism evidence="3 4">
    <name type="scientific">Thlaspi arvense</name>
    <name type="common">Field penny-cress</name>
    <dbReference type="NCBI Taxonomy" id="13288"/>
    <lineage>
        <taxon>Eukaryota</taxon>
        <taxon>Viridiplantae</taxon>
        <taxon>Streptophyta</taxon>
        <taxon>Embryophyta</taxon>
        <taxon>Tracheophyta</taxon>
        <taxon>Spermatophyta</taxon>
        <taxon>Magnoliopsida</taxon>
        <taxon>eudicotyledons</taxon>
        <taxon>Gunneridae</taxon>
        <taxon>Pentapetalae</taxon>
        <taxon>rosids</taxon>
        <taxon>malvids</taxon>
        <taxon>Brassicales</taxon>
        <taxon>Brassicaceae</taxon>
        <taxon>Thlaspideae</taxon>
        <taxon>Thlaspi</taxon>
    </lineage>
</organism>
<evidence type="ECO:0000259" key="2">
    <source>
        <dbReference type="PROSITE" id="PS50089"/>
    </source>
</evidence>
<dbReference type="AlphaFoldDB" id="A0AAU9SDW8"/>
<dbReference type="PANTHER" id="PTHR45676:SF178">
    <property type="entry name" value="RING-TYPE E3 UBIQUITIN TRANSFERASE"/>
    <property type="match status" value="1"/>
</dbReference>
<dbReference type="SUPFAM" id="SSF57850">
    <property type="entry name" value="RING/U-box"/>
    <property type="match status" value="1"/>
</dbReference>
<proteinExistence type="predicted"/>
<dbReference type="InterPro" id="IPR013083">
    <property type="entry name" value="Znf_RING/FYVE/PHD"/>
</dbReference>
<evidence type="ECO:0000313" key="3">
    <source>
        <dbReference type="EMBL" id="CAH2061033.1"/>
    </source>
</evidence>
<accession>A0AAU9SDW8</accession>
<evidence type="ECO:0000313" key="4">
    <source>
        <dbReference type="Proteomes" id="UP000836841"/>
    </source>
</evidence>
<dbReference type="PROSITE" id="PS50089">
    <property type="entry name" value="ZF_RING_2"/>
    <property type="match status" value="1"/>
</dbReference>
<evidence type="ECO:0000256" key="1">
    <source>
        <dbReference type="PROSITE-ProRule" id="PRU00175"/>
    </source>
</evidence>
<dbReference type="PANTHER" id="PTHR45676">
    <property type="entry name" value="RING-H2 FINGER PROTEIN ATL51-RELATED"/>
    <property type="match status" value="1"/>
</dbReference>
<gene>
    <name evidence="3" type="ORF">TAV2_LOCUS12471</name>
</gene>
<name>A0AAU9SDW8_THLAR</name>
<dbReference type="SMART" id="SM01197">
    <property type="entry name" value="FANCL_C"/>
    <property type="match status" value="1"/>
</dbReference>
<dbReference type="GO" id="GO:0008270">
    <property type="term" value="F:zinc ion binding"/>
    <property type="evidence" value="ECO:0007669"/>
    <property type="project" value="UniProtKB-KW"/>
</dbReference>
<keyword evidence="1" id="KW-0862">Zinc</keyword>
<keyword evidence="4" id="KW-1185">Reference proteome</keyword>
<dbReference type="Gene3D" id="3.30.40.10">
    <property type="entry name" value="Zinc/RING finger domain, C3HC4 (zinc finger)"/>
    <property type="match status" value="1"/>
</dbReference>
<keyword evidence="1" id="KW-0479">Metal-binding</keyword>
<dbReference type="InterPro" id="IPR001841">
    <property type="entry name" value="Znf_RING"/>
</dbReference>
<keyword evidence="1" id="KW-0863">Zinc-finger</keyword>
<dbReference type="Proteomes" id="UP000836841">
    <property type="component" value="Chromosome 4"/>
</dbReference>
<dbReference type="GO" id="GO:0016567">
    <property type="term" value="P:protein ubiquitination"/>
    <property type="evidence" value="ECO:0007669"/>
    <property type="project" value="TreeGrafter"/>
</dbReference>
<protein>
    <recommendedName>
        <fullName evidence="2">RING-type domain-containing protein</fullName>
    </recommendedName>
</protein>
<feature type="domain" description="RING-type" evidence="2">
    <location>
        <begin position="128"/>
        <end position="173"/>
    </location>
</feature>
<dbReference type="Pfam" id="PF13639">
    <property type="entry name" value="zf-RING_2"/>
    <property type="match status" value="1"/>
</dbReference>